<dbReference type="GO" id="GO:0003920">
    <property type="term" value="F:GMP reductase activity"/>
    <property type="evidence" value="ECO:0007669"/>
    <property type="project" value="UniProtKB-UniRule"/>
</dbReference>
<dbReference type="Gene3D" id="3.20.20.70">
    <property type="entry name" value="Aldolase class I"/>
    <property type="match status" value="1"/>
</dbReference>
<keyword evidence="1 8" id="KW-0659">Purine metabolism</keyword>
<dbReference type="FunFam" id="3.20.20.70:FF:000012">
    <property type="entry name" value="GMP reductase"/>
    <property type="match status" value="1"/>
</dbReference>
<dbReference type="KEGG" id="hro:HELRODRAFT_186261"/>
<dbReference type="GO" id="GO:0006144">
    <property type="term" value="P:purine nucleobase metabolic process"/>
    <property type="evidence" value="ECO:0007669"/>
    <property type="project" value="UniProtKB-KW"/>
</dbReference>
<evidence type="ECO:0000256" key="1">
    <source>
        <dbReference type="ARBA" id="ARBA00022631"/>
    </source>
</evidence>
<dbReference type="InParanoid" id="T1FNV9"/>
<dbReference type="SMART" id="SM01240">
    <property type="entry name" value="IMPDH"/>
    <property type="match status" value="1"/>
</dbReference>
<dbReference type="GO" id="GO:0006163">
    <property type="term" value="P:purine nucleotide metabolic process"/>
    <property type="evidence" value="ECO:0007669"/>
    <property type="project" value="UniProtKB-UniRule"/>
</dbReference>
<dbReference type="EnsemblMetazoa" id="HelroT186261">
    <property type="protein sequence ID" value="HelroP186261"/>
    <property type="gene ID" value="HelroG186261"/>
</dbReference>
<dbReference type="Proteomes" id="UP000015101">
    <property type="component" value="Unassembled WGS sequence"/>
</dbReference>
<protein>
    <recommendedName>
        <fullName evidence="8">GMP reductase</fullName>
        <shortName evidence="8">GMPR</shortName>
        <ecNumber evidence="8">1.7.1.7</ecNumber>
    </recommendedName>
    <alternativeName>
        <fullName evidence="8">Guanosine 5'-monophosphate oxidoreductase</fullName>
        <shortName evidence="8">Guanosine monophosphate reductase</shortName>
    </alternativeName>
</protein>
<dbReference type="PIRSF" id="PIRSF000235">
    <property type="entry name" value="GMP_reductase"/>
    <property type="match status" value="1"/>
</dbReference>
<dbReference type="NCBIfam" id="NF003470">
    <property type="entry name" value="PRK05096.1"/>
    <property type="match status" value="1"/>
</dbReference>
<reference evidence="15" key="1">
    <citation type="submission" date="2012-12" db="EMBL/GenBank/DDBJ databases">
        <authorList>
            <person name="Hellsten U."/>
            <person name="Grimwood J."/>
            <person name="Chapman J.A."/>
            <person name="Shapiro H."/>
            <person name="Aerts A."/>
            <person name="Otillar R.P."/>
            <person name="Terry A.Y."/>
            <person name="Boore J.L."/>
            <person name="Simakov O."/>
            <person name="Marletaz F."/>
            <person name="Cho S.-J."/>
            <person name="Edsinger-Gonzales E."/>
            <person name="Havlak P."/>
            <person name="Kuo D.-H."/>
            <person name="Larsson T."/>
            <person name="Lv J."/>
            <person name="Arendt D."/>
            <person name="Savage R."/>
            <person name="Osoegawa K."/>
            <person name="de Jong P."/>
            <person name="Lindberg D.R."/>
            <person name="Seaver E.C."/>
            <person name="Weisblat D.A."/>
            <person name="Putnam N.H."/>
            <person name="Grigoriev I.V."/>
            <person name="Rokhsar D.S."/>
        </authorList>
    </citation>
    <scope>NUCLEOTIDE SEQUENCE</scope>
</reference>
<feature type="binding site" evidence="8">
    <location>
        <position position="186"/>
    </location>
    <ligand>
        <name>K(+)</name>
        <dbReference type="ChEBI" id="CHEBI:29103"/>
    </ligand>
</feature>
<dbReference type="SUPFAM" id="SSF51412">
    <property type="entry name" value="Inosine monophosphate dehydrogenase (IMPDH)"/>
    <property type="match status" value="1"/>
</dbReference>
<comment type="similarity">
    <text evidence="8">Belongs to the IMPDH/GMPR family. GuaC type 1 subfamily.</text>
</comment>
<evidence type="ECO:0000256" key="4">
    <source>
        <dbReference type="ARBA" id="ARBA00022958"/>
    </source>
</evidence>
<keyword evidence="15" id="KW-1185">Reference proteome</keyword>
<dbReference type="InterPro" id="IPR001093">
    <property type="entry name" value="IMP_DH_GMPRt"/>
</dbReference>
<dbReference type="InterPro" id="IPR050139">
    <property type="entry name" value="GMP_reductase"/>
</dbReference>
<dbReference type="PANTHER" id="PTHR43170:SF5">
    <property type="entry name" value="GMP REDUCTASE"/>
    <property type="match status" value="1"/>
</dbReference>
<comment type="function">
    <text evidence="6 8 11">Catalyzes the irreversible NADPH-dependent deamination of GMP to IMP. It functions in the conversion of nucleobase, nucleoside and nucleotide derivatives of G to A nucleotides, and in maintaining the intracellular balance of A and G nucleotides.</text>
</comment>
<feature type="binding site" evidence="8 10">
    <location>
        <position position="181"/>
    </location>
    <ligand>
        <name>K(+)</name>
        <dbReference type="ChEBI" id="CHEBI:29103"/>
    </ligand>
</feature>
<dbReference type="GO" id="GO:1902560">
    <property type="term" value="C:GMP reductase complex"/>
    <property type="evidence" value="ECO:0007669"/>
    <property type="project" value="InterPro"/>
</dbReference>
<dbReference type="STRING" id="6412.T1FNV9"/>
<dbReference type="NCBIfam" id="TIGR01305">
    <property type="entry name" value="GMP_reduct_1"/>
    <property type="match status" value="1"/>
</dbReference>
<dbReference type="OrthoDB" id="418595at2759"/>
<feature type="binding site" description="in other chain" evidence="8">
    <location>
        <begin position="288"/>
        <end position="289"/>
    </location>
    <ligand>
        <name>NADP(+)</name>
        <dbReference type="ChEBI" id="CHEBI:58349"/>
        <note>ligand shared between two neighboring subunits</note>
    </ligand>
</feature>
<dbReference type="GO" id="GO:0046872">
    <property type="term" value="F:metal ion binding"/>
    <property type="evidence" value="ECO:0007669"/>
    <property type="project" value="UniProtKB-KW"/>
</dbReference>
<dbReference type="HOGENOM" id="CLU_022552_5_3_1"/>
<evidence type="ECO:0000256" key="10">
    <source>
        <dbReference type="PIRSR" id="PIRSR000235-3"/>
    </source>
</evidence>
<dbReference type="AlphaFoldDB" id="T1FNV9"/>
<dbReference type="CDD" id="cd00381">
    <property type="entry name" value="IMPDH"/>
    <property type="match status" value="1"/>
</dbReference>
<dbReference type="eggNOG" id="KOG2550">
    <property type="taxonomic scope" value="Eukaryota"/>
</dbReference>
<dbReference type="EMBL" id="AMQM01008775">
    <property type="status" value="NOT_ANNOTATED_CDS"/>
    <property type="molecule type" value="Genomic_DNA"/>
</dbReference>
<evidence type="ECO:0000256" key="5">
    <source>
        <dbReference type="ARBA" id="ARBA00023002"/>
    </source>
</evidence>
<feature type="binding site" description="in other chain" evidence="8">
    <location>
        <position position="78"/>
    </location>
    <ligand>
        <name>NADP(+)</name>
        <dbReference type="ChEBI" id="CHEBI:58349"/>
        <note>ligand shared between two neighboring subunits</note>
    </ligand>
</feature>
<dbReference type="CTD" id="20210506"/>
<feature type="binding site" description="in other chain" evidence="8">
    <location>
        <begin position="180"/>
        <end position="181"/>
    </location>
    <ligand>
        <name>NADP(+)</name>
        <dbReference type="ChEBI" id="CHEBI:58349"/>
        <note>ligand shared between two neighboring subunits</note>
    </ligand>
</feature>
<dbReference type="InterPro" id="IPR015875">
    <property type="entry name" value="IMP_DH/GMP_Rdtase_CS"/>
</dbReference>
<comment type="caution">
    <text evidence="8">Lacks conserved residue(s) required for the propagation of feature annotation.</text>
</comment>
<evidence type="ECO:0000256" key="7">
    <source>
        <dbReference type="ARBA" id="ARBA00048616"/>
    </source>
</evidence>
<dbReference type="OMA" id="WAVLECA"/>
<evidence type="ECO:0000313" key="13">
    <source>
        <dbReference type="EMBL" id="ESO11204.1"/>
    </source>
</evidence>
<keyword evidence="2 8" id="KW-0479">Metal-binding</keyword>
<name>T1FNV9_HELRO</name>
<feature type="active site" description="Proton donor/acceptor" evidence="8">
    <location>
        <position position="188"/>
    </location>
</feature>
<dbReference type="RefSeq" id="XP_009010727.1">
    <property type="nucleotide sequence ID" value="XM_009012479.1"/>
</dbReference>
<dbReference type="HAMAP" id="MF_00596">
    <property type="entry name" value="GMP_reduct_type1"/>
    <property type="match status" value="1"/>
</dbReference>
<feature type="binding site" description="in other chain" evidence="8">
    <location>
        <position position="269"/>
    </location>
    <ligand>
        <name>NADP(+)</name>
        <dbReference type="ChEBI" id="CHEBI:58349"/>
        <note>ligand shared between two neighboring subunits</note>
    </ligand>
</feature>
<dbReference type="InterPro" id="IPR005993">
    <property type="entry name" value="GMPR"/>
</dbReference>
<dbReference type="PROSITE" id="PS00487">
    <property type="entry name" value="IMP_DH_GMP_RED"/>
    <property type="match status" value="1"/>
</dbReference>
<evidence type="ECO:0000259" key="12">
    <source>
        <dbReference type="Pfam" id="PF00478"/>
    </source>
</evidence>
<keyword evidence="5 8" id="KW-0560">Oxidoreductase</keyword>
<feature type="binding site" evidence="8">
    <location>
        <begin position="268"/>
        <end position="270"/>
    </location>
    <ligand>
        <name>GMP</name>
        <dbReference type="ChEBI" id="CHEBI:58115"/>
    </ligand>
</feature>
<accession>T1FNV9</accession>
<feature type="binding site" evidence="8">
    <location>
        <begin position="219"/>
        <end position="221"/>
    </location>
    <ligand>
        <name>GMP</name>
        <dbReference type="ChEBI" id="CHEBI:58115"/>
    </ligand>
</feature>
<organism evidence="14 15">
    <name type="scientific">Helobdella robusta</name>
    <name type="common">Californian leech</name>
    <dbReference type="NCBI Taxonomy" id="6412"/>
    <lineage>
        <taxon>Eukaryota</taxon>
        <taxon>Metazoa</taxon>
        <taxon>Spiralia</taxon>
        <taxon>Lophotrochozoa</taxon>
        <taxon>Annelida</taxon>
        <taxon>Clitellata</taxon>
        <taxon>Hirudinea</taxon>
        <taxon>Rhynchobdellida</taxon>
        <taxon>Glossiphoniidae</taxon>
        <taxon>Helobdella</taxon>
    </lineage>
</organism>
<evidence type="ECO:0000313" key="14">
    <source>
        <dbReference type="EnsemblMetazoa" id="HelroP186261"/>
    </source>
</evidence>
<feature type="binding site" evidence="8">
    <location>
        <begin position="26"/>
        <end position="27"/>
    </location>
    <ligand>
        <name>NADP(+)</name>
        <dbReference type="ChEBI" id="CHEBI:58349"/>
        <note>ligand shared between two neighboring subunits</note>
    </ligand>
</feature>
<comment type="subunit">
    <text evidence="8">Homotetramer.</text>
</comment>
<keyword evidence="3 8" id="KW-0521">NADP</keyword>
<feature type="domain" description="IMP dehydrogenase/GMP reductase" evidence="12">
    <location>
        <begin position="10"/>
        <end position="339"/>
    </location>
</feature>
<evidence type="ECO:0000256" key="6">
    <source>
        <dbReference type="ARBA" id="ARBA00037691"/>
    </source>
</evidence>
<dbReference type="PANTHER" id="PTHR43170">
    <property type="entry name" value="GMP REDUCTASE"/>
    <property type="match status" value="1"/>
</dbReference>
<gene>
    <name evidence="14" type="primary">20210506</name>
    <name evidence="13" type="ORF">HELRODRAFT_186261</name>
</gene>
<feature type="binding site" evidence="8 10">
    <location>
        <position position="183"/>
    </location>
    <ligand>
        <name>K(+)</name>
        <dbReference type="ChEBI" id="CHEBI:29103"/>
    </ligand>
</feature>
<keyword evidence="4 8" id="KW-0630">Potassium</keyword>
<feature type="binding site" evidence="8">
    <location>
        <begin position="289"/>
        <end position="293"/>
    </location>
    <ligand>
        <name>GMP</name>
        <dbReference type="ChEBI" id="CHEBI:58115"/>
    </ligand>
</feature>
<dbReference type="EC" id="1.7.1.7" evidence="8"/>
<proteinExistence type="inferred from homology"/>
<feature type="active site" description="Thioimidate intermediate" evidence="8 9">
    <location>
        <position position="186"/>
    </location>
</feature>
<reference evidence="14" key="3">
    <citation type="submission" date="2015-06" db="UniProtKB">
        <authorList>
            <consortium name="EnsemblMetazoa"/>
        </authorList>
    </citation>
    <scope>IDENTIFICATION</scope>
</reference>
<feature type="binding site" evidence="8">
    <location>
        <position position="189"/>
    </location>
    <ligand>
        <name>K(+)</name>
        <dbReference type="ChEBI" id="CHEBI:29103"/>
    </ligand>
</feature>
<dbReference type="Pfam" id="PF00478">
    <property type="entry name" value="IMPDH"/>
    <property type="match status" value="1"/>
</dbReference>
<evidence type="ECO:0000256" key="8">
    <source>
        <dbReference type="HAMAP-Rule" id="MF_03195"/>
    </source>
</evidence>
<comment type="catalytic activity">
    <reaction evidence="7 8 11">
        <text>IMP + NH4(+) + NADP(+) = GMP + NADPH + 2 H(+)</text>
        <dbReference type="Rhea" id="RHEA:17185"/>
        <dbReference type="ChEBI" id="CHEBI:15378"/>
        <dbReference type="ChEBI" id="CHEBI:28938"/>
        <dbReference type="ChEBI" id="CHEBI:57783"/>
        <dbReference type="ChEBI" id="CHEBI:58053"/>
        <dbReference type="ChEBI" id="CHEBI:58115"/>
        <dbReference type="ChEBI" id="CHEBI:58349"/>
        <dbReference type="EC" id="1.7.1.7"/>
    </reaction>
</comment>
<dbReference type="EMBL" id="KB095847">
    <property type="protein sequence ID" value="ESO11204.1"/>
    <property type="molecule type" value="Genomic_DNA"/>
</dbReference>
<evidence type="ECO:0000256" key="9">
    <source>
        <dbReference type="PIRSR" id="PIRSR000235-1"/>
    </source>
</evidence>
<feature type="binding site" evidence="8">
    <location>
        <begin position="242"/>
        <end position="243"/>
    </location>
    <ligand>
        <name>GMP</name>
        <dbReference type="ChEBI" id="CHEBI:58115"/>
    </ligand>
</feature>
<reference evidence="13 15" key="2">
    <citation type="journal article" date="2013" name="Nature">
        <title>Insights into bilaterian evolution from three spiralian genomes.</title>
        <authorList>
            <person name="Simakov O."/>
            <person name="Marletaz F."/>
            <person name="Cho S.J."/>
            <person name="Edsinger-Gonzales E."/>
            <person name="Havlak P."/>
            <person name="Hellsten U."/>
            <person name="Kuo D.H."/>
            <person name="Larsson T."/>
            <person name="Lv J."/>
            <person name="Arendt D."/>
            <person name="Savage R."/>
            <person name="Osoegawa K."/>
            <person name="de Jong P."/>
            <person name="Grimwood J."/>
            <person name="Chapman J.A."/>
            <person name="Shapiro H."/>
            <person name="Aerts A."/>
            <person name="Otillar R.P."/>
            <person name="Terry A.Y."/>
            <person name="Boore J.L."/>
            <person name="Grigoriev I.V."/>
            <person name="Lindberg D.R."/>
            <person name="Seaver E.C."/>
            <person name="Weisblat D.A."/>
            <person name="Putnam N.H."/>
            <person name="Rokhsar D.S."/>
        </authorList>
    </citation>
    <scope>NUCLEOTIDE SEQUENCE</scope>
</reference>
<feature type="binding site" evidence="8">
    <location>
        <begin position="317"/>
        <end position="320"/>
    </location>
    <ligand>
        <name>NADP(+)</name>
        <dbReference type="ChEBI" id="CHEBI:58349"/>
        <note>ligand shared between two neighboring subunits</note>
    </ligand>
</feature>
<evidence type="ECO:0000256" key="2">
    <source>
        <dbReference type="ARBA" id="ARBA00022723"/>
    </source>
</evidence>
<evidence type="ECO:0000256" key="3">
    <source>
        <dbReference type="ARBA" id="ARBA00022857"/>
    </source>
</evidence>
<evidence type="ECO:0000256" key="11">
    <source>
        <dbReference type="RuleBase" id="RU003929"/>
    </source>
</evidence>
<evidence type="ECO:0000313" key="15">
    <source>
        <dbReference type="Proteomes" id="UP000015101"/>
    </source>
</evidence>
<dbReference type="InterPro" id="IPR013785">
    <property type="entry name" value="Aldolase_TIM"/>
</dbReference>
<sequence>MWQIDGKKKLDFKDVLIQPASNKLASRTEVDLTTEHVFRNSKNKYEGVPLMASNMDTVGTFEVATVLSEFKAFTAIHKYYSVEEWTEFAVNNPSALPHVAVSSGMKESDLEKLKLILKAVPDLRYICLDDANAYSEHFVKSLSSIRKQFPHHTIIAGNVGTSSMVKELIFSGADIVKVGIGSGSACTTREKSGVGCPQLWAVLECAEAAHGLKGHVISDGGCTCPGDVAKAFGAGADFVMLGGMLAGHEESGGEVVIRGDKKYKQFYGMASKVVMEKYNQNMADLLDYRASEGKVMEVEYRGPIGKTVGDILEGVRSACTYVGALTLKKIKKHTTFIRV</sequence>
<dbReference type="GeneID" id="20210506"/>